<dbReference type="InParanoid" id="I1CRD1"/>
<keyword evidence="2" id="KW-1185">Reference proteome</keyword>
<proteinExistence type="predicted"/>
<dbReference type="STRING" id="246409.I1CRD1"/>
<name>I1CRD1_RHIO9</name>
<reference evidence="1 2" key="1">
    <citation type="journal article" date="2009" name="PLoS Genet.">
        <title>Genomic analysis of the basal lineage fungus Rhizopus oryzae reveals a whole-genome duplication.</title>
        <authorList>
            <person name="Ma L.-J."/>
            <person name="Ibrahim A.S."/>
            <person name="Skory C."/>
            <person name="Grabherr M.G."/>
            <person name="Burger G."/>
            <person name="Butler M."/>
            <person name="Elias M."/>
            <person name="Idnurm A."/>
            <person name="Lang B.F."/>
            <person name="Sone T."/>
            <person name="Abe A."/>
            <person name="Calvo S.E."/>
            <person name="Corrochano L.M."/>
            <person name="Engels R."/>
            <person name="Fu J."/>
            <person name="Hansberg W."/>
            <person name="Kim J.-M."/>
            <person name="Kodira C.D."/>
            <person name="Koehrsen M.J."/>
            <person name="Liu B."/>
            <person name="Miranda-Saavedra D."/>
            <person name="O'Leary S."/>
            <person name="Ortiz-Castellanos L."/>
            <person name="Poulter R."/>
            <person name="Rodriguez-Romero J."/>
            <person name="Ruiz-Herrera J."/>
            <person name="Shen Y.-Q."/>
            <person name="Zeng Q."/>
            <person name="Galagan J."/>
            <person name="Birren B.W."/>
            <person name="Cuomo C.A."/>
            <person name="Wickes B.L."/>
        </authorList>
    </citation>
    <scope>NUCLEOTIDE SEQUENCE [LARGE SCALE GENOMIC DNA]</scope>
    <source>
        <strain evidence="2">RA 99-880 / ATCC MYA-4621 / FGSC 9543 / NRRL 43880</strain>
    </source>
</reference>
<dbReference type="EMBL" id="CH476748">
    <property type="protein sequence ID" value="EIE91011.1"/>
    <property type="molecule type" value="Genomic_DNA"/>
</dbReference>
<dbReference type="VEuPathDB" id="FungiDB:RO3G_15722"/>
<protein>
    <recommendedName>
        <fullName evidence="3">Sulfotransferase domain-containing protein</fullName>
    </recommendedName>
</protein>
<gene>
    <name evidence="1" type="ORF">RO3G_15722</name>
</gene>
<evidence type="ECO:0000313" key="2">
    <source>
        <dbReference type="Proteomes" id="UP000009138"/>
    </source>
</evidence>
<dbReference type="OrthoDB" id="408152at2759"/>
<sequence>MVNLQIIGAGYGRTGTKSLRDALNYLGYSTHHMENVILDPEQVPEIFENAYKHPDQPVDWERAYQGYNAAVDWPTSAFFDRLYPLCPNAKVILTIRDPDDWFNSVSKTIHEWPGVDSKWPQQVLRARKMARTVVRDGELGGEGLVERREELIQKFVNHIEHIKKVVKPENLLIMELGDGWEKLCKFLGKPIPQIPYPHSNKRDNFPQLLHNIRIQLTFKIN</sequence>
<dbReference type="Pfam" id="PF17784">
    <property type="entry name" value="Sulfotransfer_4"/>
    <property type="match status" value="1"/>
</dbReference>
<dbReference type="AlphaFoldDB" id="I1CRD1"/>
<dbReference type="InterPro" id="IPR027417">
    <property type="entry name" value="P-loop_NTPase"/>
</dbReference>
<organism evidence="1 2">
    <name type="scientific">Rhizopus delemar (strain RA 99-880 / ATCC MYA-4621 / FGSC 9543 / NRRL 43880)</name>
    <name type="common">Mucormycosis agent</name>
    <name type="synonym">Rhizopus arrhizus var. delemar</name>
    <dbReference type="NCBI Taxonomy" id="246409"/>
    <lineage>
        <taxon>Eukaryota</taxon>
        <taxon>Fungi</taxon>
        <taxon>Fungi incertae sedis</taxon>
        <taxon>Mucoromycota</taxon>
        <taxon>Mucoromycotina</taxon>
        <taxon>Mucoromycetes</taxon>
        <taxon>Mucorales</taxon>
        <taxon>Mucorineae</taxon>
        <taxon>Rhizopodaceae</taxon>
        <taxon>Rhizopus</taxon>
    </lineage>
</organism>
<dbReference type="GeneID" id="93622687"/>
<dbReference type="PANTHER" id="PTHR36978">
    <property type="entry name" value="P-LOOP CONTAINING NUCLEOTIDE TRIPHOSPHATE HYDROLASE"/>
    <property type="match status" value="1"/>
</dbReference>
<dbReference type="OMA" id="CNTIHEW"/>
<dbReference type="PANTHER" id="PTHR36978:SF4">
    <property type="entry name" value="P-LOOP CONTAINING NUCLEOSIDE TRIPHOSPHATE HYDROLASE PROTEIN"/>
    <property type="match status" value="1"/>
</dbReference>
<accession>I1CRD1</accession>
<evidence type="ECO:0008006" key="3">
    <source>
        <dbReference type="Google" id="ProtNLM"/>
    </source>
</evidence>
<dbReference type="RefSeq" id="XP_067526407.1">
    <property type="nucleotide sequence ID" value="XM_067670306.1"/>
</dbReference>
<evidence type="ECO:0000313" key="1">
    <source>
        <dbReference type="EMBL" id="EIE91011.1"/>
    </source>
</evidence>
<dbReference type="eggNOG" id="ENOG502S35V">
    <property type="taxonomic scope" value="Eukaryota"/>
</dbReference>
<dbReference type="SUPFAM" id="SSF52540">
    <property type="entry name" value="P-loop containing nucleoside triphosphate hydrolases"/>
    <property type="match status" value="1"/>
</dbReference>
<dbReference type="InterPro" id="IPR040632">
    <property type="entry name" value="Sulfotransfer_4"/>
</dbReference>
<dbReference type="Proteomes" id="UP000009138">
    <property type="component" value="Unassembled WGS sequence"/>
</dbReference>
<dbReference type="Gene3D" id="3.40.50.300">
    <property type="entry name" value="P-loop containing nucleotide triphosphate hydrolases"/>
    <property type="match status" value="1"/>
</dbReference>